<keyword evidence="3 9" id="KW-0813">Transport</keyword>
<comment type="similarity">
    <text evidence="2 10">Belongs to the binding-protein-dependent transport system permease family. MalFG subfamily.</text>
</comment>
<evidence type="ECO:0000256" key="8">
    <source>
        <dbReference type="ARBA" id="ARBA00023136"/>
    </source>
</evidence>
<evidence type="ECO:0000256" key="6">
    <source>
        <dbReference type="ARBA" id="ARBA00022692"/>
    </source>
</evidence>
<feature type="domain" description="ABC transmembrane type-1" evidence="12">
    <location>
        <begin position="307"/>
        <end position="526"/>
    </location>
</feature>
<evidence type="ECO:0000313" key="14">
    <source>
        <dbReference type="Proteomes" id="UP001595923"/>
    </source>
</evidence>
<feature type="transmembrane region" description="Helical" evidence="9">
    <location>
        <begin position="393"/>
        <end position="415"/>
    </location>
</feature>
<dbReference type="InterPro" id="IPR035906">
    <property type="entry name" value="MetI-like_sf"/>
</dbReference>
<feature type="transmembrane region" description="Helical" evidence="9">
    <location>
        <begin position="436"/>
        <end position="459"/>
    </location>
</feature>
<comment type="caution">
    <text evidence="13">The sequence shown here is derived from an EMBL/GenBank/DDBJ whole genome shotgun (WGS) entry which is preliminary data.</text>
</comment>
<dbReference type="InterPro" id="IPR035277">
    <property type="entry name" value="MalF_N"/>
</dbReference>
<dbReference type="PROSITE" id="PS50928">
    <property type="entry name" value="ABC_TM1"/>
    <property type="match status" value="1"/>
</dbReference>
<keyword evidence="4 10" id="KW-1003">Cell membrane</keyword>
<dbReference type="Gene3D" id="1.10.3720.10">
    <property type="entry name" value="MetI-like"/>
    <property type="match status" value="1"/>
</dbReference>
<feature type="transmembrane region" description="Helical" evidence="9">
    <location>
        <begin position="62"/>
        <end position="80"/>
    </location>
</feature>
<dbReference type="PANTHER" id="PTHR47314:SF1">
    <property type="entry name" value="MALTOSE_MALTODEXTRIN TRANSPORT SYSTEM PERMEASE PROTEIN MALF"/>
    <property type="match status" value="1"/>
</dbReference>
<feature type="transmembrane region" description="Helical" evidence="9">
    <location>
        <begin position="89"/>
        <end position="107"/>
    </location>
</feature>
<evidence type="ECO:0000259" key="12">
    <source>
        <dbReference type="PROSITE" id="PS50928"/>
    </source>
</evidence>
<feature type="transmembrane region" description="Helical" evidence="9">
    <location>
        <begin position="307"/>
        <end position="330"/>
    </location>
</feature>
<gene>
    <name evidence="13" type="ORF">ACFO4E_03160</name>
</gene>
<dbReference type="EMBL" id="JBHSFQ010000002">
    <property type="protein sequence ID" value="MFC4560852.1"/>
    <property type="molecule type" value="Genomic_DNA"/>
</dbReference>
<evidence type="ECO:0000256" key="7">
    <source>
        <dbReference type="ARBA" id="ARBA00022989"/>
    </source>
</evidence>
<dbReference type="Pfam" id="PF16296">
    <property type="entry name" value="TM_PBP2_N"/>
    <property type="match status" value="1"/>
</dbReference>
<evidence type="ECO:0000256" key="11">
    <source>
        <dbReference type="SAM" id="MobiDB-lite"/>
    </source>
</evidence>
<evidence type="ECO:0000256" key="9">
    <source>
        <dbReference type="RuleBase" id="RU363032"/>
    </source>
</evidence>
<feature type="transmembrane region" description="Helical" evidence="9">
    <location>
        <begin position="505"/>
        <end position="527"/>
    </location>
</feature>
<evidence type="ECO:0000256" key="1">
    <source>
        <dbReference type="ARBA" id="ARBA00004651"/>
    </source>
</evidence>
<dbReference type="CDD" id="cd06261">
    <property type="entry name" value="TM_PBP2"/>
    <property type="match status" value="1"/>
</dbReference>
<dbReference type="SUPFAM" id="SSF160964">
    <property type="entry name" value="MalF N-terminal region-like"/>
    <property type="match status" value="1"/>
</dbReference>
<keyword evidence="14" id="KW-1185">Reference proteome</keyword>
<evidence type="ECO:0000256" key="2">
    <source>
        <dbReference type="ARBA" id="ARBA00009047"/>
    </source>
</evidence>
<feature type="region of interest" description="Disordered" evidence="11">
    <location>
        <begin position="1"/>
        <end position="24"/>
    </location>
</feature>
<proteinExistence type="inferred from homology"/>
<dbReference type="PANTHER" id="PTHR47314">
    <property type="entry name" value="MALTOSE/MALTODEXTRIN TRANSPORT SYSTEM PERMEASE PROTEIN MALF"/>
    <property type="match status" value="1"/>
</dbReference>
<evidence type="ECO:0000256" key="4">
    <source>
        <dbReference type="ARBA" id="ARBA00022475"/>
    </source>
</evidence>
<evidence type="ECO:0000313" key="13">
    <source>
        <dbReference type="EMBL" id="MFC4560852.1"/>
    </source>
</evidence>
<keyword evidence="5 10" id="KW-0762">Sugar transport</keyword>
<evidence type="ECO:0000256" key="3">
    <source>
        <dbReference type="ARBA" id="ARBA00022448"/>
    </source>
</evidence>
<name>A0ABV9DQA1_9ACTN</name>
<organism evidence="13 14">
    <name type="scientific">Nocardiopsis mangrovi</name>
    <dbReference type="NCBI Taxonomy" id="1179818"/>
    <lineage>
        <taxon>Bacteria</taxon>
        <taxon>Bacillati</taxon>
        <taxon>Actinomycetota</taxon>
        <taxon>Actinomycetes</taxon>
        <taxon>Streptosporangiales</taxon>
        <taxon>Nocardiopsidaceae</taxon>
        <taxon>Nocardiopsis</taxon>
    </lineage>
</organism>
<accession>A0ABV9DQA1</accession>
<keyword evidence="7 9" id="KW-1133">Transmembrane helix</keyword>
<evidence type="ECO:0000256" key="10">
    <source>
        <dbReference type="RuleBase" id="RU367050"/>
    </source>
</evidence>
<reference evidence="14" key="1">
    <citation type="journal article" date="2019" name="Int. J. Syst. Evol. Microbiol.">
        <title>The Global Catalogue of Microorganisms (GCM) 10K type strain sequencing project: providing services to taxonomists for standard genome sequencing and annotation.</title>
        <authorList>
            <consortium name="The Broad Institute Genomics Platform"/>
            <consortium name="The Broad Institute Genome Sequencing Center for Infectious Disease"/>
            <person name="Wu L."/>
            <person name="Ma J."/>
        </authorList>
    </citation>
    <scope>NUCLEOTIDE SEQUENCE [LARGE SCALE GENOMIC DNA]</scope>
    <source>
        <strain evidence="14">XZYJ18</strain>
    </source>
</reference>
<dbReference type="Proteomes" id="UP001595923">
    <property type="component" value="Unassembled WGS sequence"/>
</dbReference>
<dbReference type="InterPro" id="IPR000515">
    <property type="entry name" value="MetI-like"/>
</dbReference>
<feature type="transmembrane region" description="Helical" evidence="9">
    <location>
        <begin position="342"/>
        <end position="363"/>
    </location>
</feature>
<dbReference type="InterPro" id="IPR032550">
    <property type="entry name" value="TM_PBP2_N"/>
</dbReference>
<dbReference type="Gene3D" id="3.10.650.10">
    <property type="entry name" value="MalF N-terminal region-like"/>
    <property type="match status" value="1"/>
</dbReference>
<keyword evidence="8 9" id="KW-0472">Membrane</keyword>
<sequence>MSPTHPGSAGAPRGARSRPPLPGGSLAPRGSLAGQVAKTGLLGLAAALGVWAALPLYVQGEWAGLAVVAAVTALIFGVYLSKRAIPAKYLLPGTLFLIAFQILPVLFTLSTSVTNYGDGHRGEKEQAIAAIEAASVTRAEDGTEYTLTVAARGGADSGELAFLLTDRQGRAYAGTAEGLEPLNGVTPDGAGKITTAPGYTILTPAQVGVRGTEVEELAVPSGSGSGIRAGGLSTAYEGRATRVYDASCDCIADTATGEVFTADDERGSFVAEDGTRLSQGWRVDVGAGNFLRFLTDPSVSGTFFSILGWNIGFAGGTTALVFAIGLGVALTLHTRHAMRGRSLYRVLVVLPYAMPSLAMLLLWRDMFNADFGLVNRLFGVDVDWFGDAWTARAVVLLVNVWLGFPYMFLVATGALQAIPRELLHAASIDGAGAWQALRTVTLPLLMVAMAPILISTFAFNFNNFNAVWLTTQGGPFPPDDPTAGATDLLITYTYRLAFGEAGAQYGFAAAVSVFIFLIVTLISVVGLRRSRALEEVDAR</sequence>
<dbReference type="RefSeq" id="WP_378571352.1">
    <property type="nucleotide sequence ID" value="NZ_JBHSFQ010000002.1"/>
</dbReference>
<evidence type="ECO:0000256" key="5">
    <source>
        <dbReference type="ARBA" id="ARBA00022597"/>
    </source>
</evidence>
<dbReference type="SUPFAM" id="SSF161098">
    <property type="entry name" value="MetI-like"/>
    <property type="match status" value="1"/>
</dbReference>
<keyword evidence="6 9" id="KW-0812">Transmembrane</keyword>
<comment type="subcellular location">
    <subcellularLocation>
        <location evidence="1 9">Cell membrane</location>
        <topology evidence="1 9">Multi-pass membrane protein</topology>
    </subcellularLocation>
</comment>
<dbReference type="Gene3D" id="1.20.58.370">
    <property type="entry name" value="MalF N-terminal region-like"/>
    <property type="match status" value="1"/>
</dbReference>
<comment type="function">
    <text evidence="10">Part of the ABC transporter complex MalEFGK involved in maltose/maltodextrin import. Probably responsible for the translocation of the substrate across the membrane.</text>
</comment>
<protein>
    <recommendedName>
        <fullName evidence="10">Maltose/maltodextrin transport system permease protein</fullName>
    </recommendedName>
</protein>
<dbReference type="Pfam" id="PF00528">
    <property type="entry name" value="BPD_transp_1"/>
    <property type="match status" value="1"/>
</dbReference>